<organism evidence="3">
    <name type="scientific">Haemonchus placei</name>
    <name type="common">Barber's pole worm</name>
    <dbReference type="NCBI Taxonomy" id="6290"/>
    <lineage>
        <taxon>Eukaryota</taxon>
        <taxon>Metazoa</taxon>
        <taxon>Ecdysozoa</taxon>
        <taxon>Nematoda</taxon>
        <taxon>Chromadorea</taxon>
        <taxon>Rhabditida</taxon>
        <taxon>Rhabditina</taxon>
        <taxon>Rhabditomorpha</taxon>
        <taxon>Strongyloidea</taxon>
        <taxon>Trichostrongylidae</taxon>
        <taxon>Haemonchus</taxon>
    </lineage>
</organism>
<dbReference type="EMBL" id="UZAF01017429">
    <property type="protein sequence ID" value="VDO41558.1"/>
    <property type="molecule type" value="Genomic_DNA"/>
</dbReference>
<protein>
    <submittedName>
        <fullName evidence="3">PRELI/MSF1 domain-containing protein</fullName>
    </submittedName>
</protein>
<reference evidence="1 2" key="2">
    <citation type="submission" date="2018-11" db="EMBL/GenBank/DDBJ databases">
        <authorList>
            <consortium name="Pathogen Informatics"/>
        </authorList>
    </citation>
    <scope>NUCLEOTIDE SEQUENCE [LARGE SCALE GENOMIC DNA]</scope>
    <source>
        <strain evidence="1 2">MHpl1</strain>
    </source>
</reference>
<dbReference type="Proteomes" id="UP000268014">
    <property type="component" value="Unassembled WGS sequence"/>
</dbReference>
<dbReference type="WBParaSite" id="HPLM_0001093801-mRNA-1">
    <property type="protein sequence ID" value="HPLM_0001093801-mRNA-1"/>
    <property type="gene ID" value="HPLM_0001093801"/>
</dbReference>
<keyword evidence="2" id="KW-1185">Reference proteome</keyword>
<dbReference type="STRING" id="6290.A0A0N4WIX9"/>
<sequence length="149" mass="16887">MAARLSHSIYVALRHKVNNKNVVIFSVFGISLNWIEATKVEKLHGVLIKNRVVQIRRIVVEIPATVRFGYVKTSDINPVDYETRGITKAELGCHMWWHGPSFIRHDPETWSEASRLFTLLTEESEEQVCLVAKAAEEPSTILDCLDTVG</sequence>
<dbReference type="AlphaFoldDB" id="A0A0N4WIX9"/>
<reference evidence="3" key="1">
    <citation type="submission" date="2017-02" db="UniProtKB">
        <authorList>
            <consortium name="WormBaseParasite"/>
        </authorList>
    </citation>
    <scope>IDENTIFICATION</scope>
</reference>
<gene>
    <name evidence="1" type="ORF">HPLM_LOCUS10930</name>
</gene>
<evidence type="ECO:0000313" key="3">
    <source>
        <dbReference type="WBParaSite" id="HPLM_0001093801-mRNA-1"/>
    </source>
</evidence>
<evidence type="ECO:0000313" key="1">
    <source>
        <dbReference type="EMBL" id="VDO41558.1"/>
    </source>
</evidence>
<accession>A0A0N4WIX9</accession>
<proteinExistence type="predicted"/>
<evidence type="ECO:0000313" key="2">
    <source>
        <dbReference type="Proteomes" id="UP000268014"/>
    </source>
</evidence>
<name>A0A0N4WIX9_HAEPC</name>